<organism evidence="1 2">
    <name type="scientific">Caerostris darwini</name>
    <dbReference type="NCBI Taxonomy" id="1538125"/>
    <lineage>
        <taxon>Eukaryota</taxon>
        <taxon>Metazoa</taxon>
        <taxon>Ecdysozoa</taxon>
        <taxon>Arthropoda</taxon>
        <taxon>Chelicerata</taxon>
        <taxon>Arachnida</taxon>
        <taxon>Araneae</taxon>
        <taxon>Araneomorphae</taxon>
        <taxon>Entelegynae</taxon>
        <taxon>Araneoidea</taxon>
        <taxon>Araneidae</taxon>
        <taxon>Caerostris</taxon>
    </lineage>
</organism>
<comment type="caution">
    <text evidence="1">The sequence shown here is derived from an EMBL/GenBank/DDBJ whole genome shotgun (WGS) entry which is preliminary data.</text>
</comment>
<reference evidence="1 2" key="1">
    <citation type="submission" date="2021-06" db="EMBL/GenBank/DDBJ databases">
        <title>Caerostris darwini draft genome.</title>
        <authorList>
            <person name="Kono N."/>
            <person name="Arakawa K."/>
        </authorList>
    </citation>
    <scope>NUCLEOTIDE SEQUENCE [LARGE SCALE GENOMIC DNA]</scope>
</reference>
<sequence>MRGGFLRVPALLRYMRFIDVKRKKKIIIRNGDKAILLTSKETLQLRLCIEDPAFVEEVREGLRLGLGVLQKRHTCAISAAVIQVGKFSRSLCYQSRVVFLAA</sequence>
<dbReference type="EMBL" id="BPLQ01006433">
    <property type="protein sequence ID" value="GIY22364.1"/>
    <property type="molecule type" value="Genomic_DNA"/>
</dbReference>
<dbReference type="Proteomes" id="UP001054837">
    <property type="component" value="Unassembled WGS sequence"/>
</dbReference>
<proteinExistence type="predicted"/>
<gene>
    <name evidence="1" type="ORF">CDAR_593881</name>
</gene>
<evidence type="ECO:0000313" key="1">
    <source>
        <dbReference type="EMBL" id="GIY22364.1"/>
    </source>
</evidence>
<evidence type="ECO:0000313" key="2">
    <source>
        <dbReference type="Proteomes" id="UP001054837"/>
    </source>
</evidence>
<protein>
    <submittedName>
        <fullName evidence="1">Uncharacterized protein</fullName>
    </submittedName>
</protein>
<keyword evidence="2" id="KW-1185">Reference proteome</keyword>
<dbReference type="AlphaFoldDB" id="A0AAV4RMQ6"/>
<name>A0AAV4RMQ6_9ARAC</name>
<accession>A0AAV4RMQ6</accession>